<evidence type="ECO:0000313" key="3">
    <source>
        <dbReference type="Proteomes" id="UP001059596"/>
    </source>
</evidence>
<dbReference type="Proteomes" id="UP001059596">
    <property type="component" value="Chromosome 3R"/>
</dbReference>
<organism evidence="2 3">
    <name type="scientific">Drosophila gunungcola</name>
    <name type="common">fruit fly</name>
    <dbReference type="NCBI Taxonomy" id="103775"/>
    <lineage>
        <taxon>Eukaryota</taxon>
        <taxon>Metazoa</taxon>
        <taxon>Ecdysozoa</taxon>
        <taxon>Arthropoda</taxon>
        <taxon>Hexapoda</taxon>
        <taxon>Insecta</taxon>
        <taxon>Pterygota</taxon>
        <taxon>Neoptera</taxon>
        <taxon>Endopterygota</taxon>
        <taxon>Diptera</taxon>
        <taxon>Brachycera</taxon>
        <taxon>Muscomorpha</taxon>
        <taxon>Ephydroidea</taxon>
        <taxon>Drosophilidae</taxon>
        <taxon>Drosophila</taxon>
        <taxon>Sophophora</taxon>
    </lineage>
</organism>
<evidence type="ECO:0000256" key="1">
    <source>
        <dbReference type="SAM" id="MobiDB-lite"/>
    </source>
</evidence>
<evidence type="ECO:0000313" key="2">
    <source>
        <dbReference type="EMBL" id="KAI8046277.1"/>
    </source>
</evidence>
<comment type="caution">
    <text evidence="2">The sequence shown here is derived from an EMBL/GenBank/DDBJ whole genome shotgun (WGS) entry which is preliminary data.</text>
</comment>
<dbReference type="AlphaFoldDB" id="A0A9Q0BVJ1"/>
<reference evidence="2" key="1">
    <citation type="journal article" date="2023" name="Genome Biol. Evol.">
        <title>Long-read-based Genome Assembly of Drosophila gunungcola Reveals Fewer Chemosensory Genes in Flower-breeding Species.</title>
        <authorList>
            <person name="Negi A."/>
            <person name="Liao B.Y."/>
            <person name="Yeh S.D."/>
        </authorList>
    </citation>
    <scope>NUCLEOTIDE SEQUENCE</scope>
    <source>
        <strain evidence="2">Sukarami</strain>
    </source>
</reference>
<dbReference type="EMBL" id="JAMKOV010000001">
    <property type="protein sequence ID" value="KAI8046277.1"/>
    <property type="molecule type" value="Genomic_DNA"/>
</dbReference>
<name>A0A9Q0BVJ1_9MUSC</name>
<protein>
    <submittedName>
        <fullName evidence="2">Uncharacterized protein</fullName>
    </submittedName>
</protein>
<proteinExistence type="predicted"/>
<feature type="region of interest" description="Disordered" evidence="1">
    <location>
        <begin position="1"/>
        <end position="31"/>
    </location>
</feature>
<gene>
    <name evidence="2" type="ORF">M5D96_002479</name>
</gene>
<accession>A0A9Q0BVJ1</accession>
<feature type="compositionally biased region" description="Low complexity" evidence="1">
    <location>
        <begin position="8"/>
        <end position="23"/>
    </location>
</feature>
<keyword evidence="3" id="KW-1185">Reference proteome</keyword>
<sequence>MARCLSRLVGLPSAPPVSSSSSPSDDESVELLDEALESELSAELSLEEWDRLPCCSDCGFP</sequence>